<reference evidence="1 2" key="1">
    <citation type="submission" date="2020-04" db="EMBL/GenBank/DDBJ databases">
        <title>Perkinsus olseni comparative genomics.</title>
        <authorList>
            <person name="Bogema D.R."/>
        </authorList>
    </citation>
    <scope>NUCLEOTIDE SEQUENCE [LARGE SCALE GENOMIC DNA]</scope>
    <source>
        <strain evidence="1">ATCC PRA-179</strain>
    </source>
</reference>
<dbReference type="EMBL" id="JABAHT010000787">
    <property type="protein sequence ID" value="KAF4651882.1"/>
    <property type="molecule type" value="Genomic_DNA"/>
</dbReference>
<evidence type="ECO:0000313" key="2">
    <source>
        <dbReference type="Proteomes" id="UP000570595"/>
    </source>
</evidence>
<gene>
    <name evidence="1" type="ORF">FOZ61_010077</name>
</gene>
<dbReference type="Proteomes" id="UP000570595">
    <property type="component" value="Unassembled WGS sequence"/>
</dbReference>
<evidence type="ECO:0000313" key="1">
    <source>
        <dbReference type="EMBL" id="KAF4651882.1"/>
    </source>
</evidence>
<dbReference type="OrthoDB" id="10353032at2759"/>
<sequence>MLSAVVVLGTAQHLPTDSGFKRHTTEGQHLSSALHRYTRSDGVYARCKNELYRTVATKWITRVDLLASSKGWMFWDLPTELWISEISLYLQTVLPKGIEDSRVLRGCFLETALPDCLIWRPVKDLPGVGVKRIDDKCIVAIVASKDYHEHFRTREEGYRDRWEEMARHLEDEIIPSLIIHRNSPRM</sequence>
<organism evidence="1 2">
    <name type="scientific">Perkinsus olseni</name>
    <name type="common">Perkinsus atlanticus</name>
    <dbReference type="NCBI Taxonomy" id="32597"/>
    <lineage>
        <taxon>Eukaryota</taxon>
        <taxon>Sar</taxon>
        <taxon>Alveolata</taxon>
        <taxon>Perkinsozoa</taxon>
        <taxon>Perkinsea</taxon>
        <taxon>Perkinsida</taxon>
        <taxon>Perkinsidae</taxon>
        <taxon>Perkinsus</taxon>
    </lineage>
</organism>
<name>A0A7J6KY96_PEROL</name>
<accession>A0A7J6KY96</accession>
<dbReference type="AlphaFoldDB" id="A0A7J6KY96"/>
<comment type="caution">
    <text evidence="1">The sequence shown here is derived from an EMBL/GenBank/DDBJ whole genome shotgun (WGS) entry which is preliminary data.</text>
</comment>
<protein>
    <submittedName>
        <fullName evidence="1">Uncharacterized protein</fullName>
    </submittedName>
</protein>
<proteinExistence type="predicted"/>